<feature type="transmembrane region" description="Helical" evidence="5">
    <location>
        <begin position="349"/>
        <end position="375"/>
    </location>
</feature>
<organism evidence="7 8">
    <name type="scientific">Hydra vulgaris</name>
    <name type="common">Hydra</name>
    <name type="synonym">Hydra attenuata</name>
    <dbReference type="NCBI Taxonomy" id="6087"/>
    <lineage>
        <taxon>Eukaryota</taxon>
        <taxon>Metazoa</taxon>
        <taxon>Cnidaria</taxon>
        <taxon>Hydrozoa</taxon>
        <taxon>Hydroidolina</taxon>
        <taxon>Anthoathecata</taxon>
        <taxon>Aplanulata</taxon>
        <taxon>Hydridae</taxon>
        <taxon>Hydra</taxon>
    </lineage>
</organism>
<dbReference type="PRINTS" id="PR00171">
    <property type="entry name" value="SUGRTRNSPORT"/>
</dbReference>
<dbReference type="InterPro" id="IPR020846">
    <property type="entry name" value="MFS_dom"/>
</dbReference>
<dbReference type="InterPro" id="IPR003663">
    <property type="entry name" value="Sugar/inositol_transpt"/>
</dbReference>
<feature type="transmembrane region" description="Helical" evidence="5">
    <location>
        <begin position="95"/>
        <end position="116"/>
    </location>
</feature>
<keyword evidence="4 5" id="KW-0472">Membrane</keyword>
<dbReference type="Proteomes" id="UP001652625">
    <property type="component" value="Chromosome 04"/>
</dbReference>
<gene>
    <name evidence="8" type="primary">LOC105844826</name>
</gene>
<evidence type="ECO:0000259" key="6">
    <source>
        <dbReference type="PROSITE" id="PS50850"/>
    </source>
</evidence>
<feature type="transmembrane region" description="Helical" evidence="5">
    <location>
        <begin position="128"/>
        <end position="149"/>
    </location>
</feature>
<evidence type="ECO:0000256" key="5">
    <source>
        <dbReference type="SAM" id="Phobius"/>
    </source>
</evidence>
<evidence type="ECO:0000313" key="7">
    <source>
        <dbReference type="Proteomes" id="UP001652625"/>
    </source>
</evidence>
<dbReference type="GeneID" id="105844826"/>
<protein>
    <submittedName>
        <fullName evidence="8">Facilitated trehalose transporter Tret1 isoform X2</fullName>
    </submittedName>
</protein>
<dbReference type="PROSITE" id="PS50850">
    <property type="entry name" value="MFS"/>
    <property type="match status" value="1"/>
</dbReference>
<proteinExistence type="predicted"/>
<evidence type="ECO:0000256" key="1">
    <source>
        <dbReference type="ARBA" id="ARBA00004141"/>
    </source>
</evidence>
<feature type="transmembrane region" description="Helical" evidence="5">
    <location>
        <begin position="295"/>
        <end position="319"/>
    </location>
</feature>
<dbReference type="Gene3D" id="1.20.1250.20">
    <property type="entry name" value="MFS general substrate transporter like domains"/>
    <property type="match status" value="1"/>
</dbReference>
<feature type="transmembrane region" description="Helical" evidence="5">
    <location>
        <begin position="419"/>
        <end position="437"/>
    </location>
</feature>
<dbReference type="InterPro" id="IPR036259">
    <property type="entry name" value="MFS_trans_sf"/>
</dbReference>
<feature type="transmembrane region" description="Helical" evidence="5">
    <location>
        <begin position="233"/>
        <end position="256"/>
    </location>
</feature>
<sequence>MVNSKSSTANDSVFTNLIQWTSLKSGIVKRDISNYFSISYSLSQSLLGLGALAGLFLGLFCVEHSGRKNGVLIAVLIYTPGWISIGYFSNKTIIYVGRILTGVACGFCSLTVPIYIAEVSSFQFRGRLEVINQIGITIGIFLAFLVGSYCNFKQSATAALIIALAMGILILYIPDSPRWLLAKKKRYEANKALKWLRGNLYNVEDELNNIENNLEQLPMAALNGFRTPGFCRALLYGSTLMFLQQMSGINAMMFFGQKLFQMTRMGKIPLVLYLLQVLITITACFLIDKCGMRKLLMLGAFGMFFCNLLLGVCFEIFIIPVNNKTLENHFDNNDKNMLEFSNTIFHDSYSWLVFTCFLLFIASYSIGWGAIPYLLMSEKSPPHMRSLLCALVLGVNWLFTFLVTFSFNILINLVKIQGALWFFSVWCFISIIFAYYFV</sequence>
<dbReference type="RefSeq" id="XP_065651082.1">
    <property type="nucleotide sequence ID" value="XM_065795010.1"/>
</dbReference>
<feature type="transmembrane region" description="Helical" evidence="5">
    <location>
        <begin position="42"/>
        <end position="62"/>
    </location>
</feature>
<name>A0ABM4BPN0_HYDVU</name>
<evidence type="ECO:0000256" key="4">
    <source>
        <dbReference type="ARBA" id="ARBA00023136"/>
    </source>
</evidence>
<feature type="domain" description="Major facilitator superfamily (MFS) profile" evidence="6">
    <location>
        <begin position="1"/>
        <end position="438"/>
    </location>
</feature>
<dbReference type="PANTHER" id="PTHR48021">
    <property type="match status" value="1"/>
</dbReference>
<keyword evidence="7" id="KW-1185">Reference proteome</keyword>
<accession>A0ABM4BPN0</accession>
<feature type="transmembrane region" description="Helical" evidence="5">
    <location>
        <begin position="155"/>
        <end position="174"/>
    </location>
</feature>
<evidence type="ECO:0000256" key="2">
    <source>
        <dbReference type="ARBA" id="ARBA00022692"/>
    </source>
</evidence>
<evidence type="ECO:0000313" key="8">
    <source>
        <dbReference type="RefSeq" id="XP_065651082.1"/>
    </source>
</evidence>
<keyword evidence="2 5" id="KW-0812">Transmembrane</keyword>
<comment type="subcellular location">
    <subcellularLocation>
        <location evidence="1">Membrane</location>
        <topology evidence="1">Multi-pass membrane protein</topology>
    </subcellularLocation>
</comment>
<dbReference type="InterPro" id="IPR005829">
    <property type="entry name" value="Sugar_transporter_CS"/>
</dbReference>
<dbReference type="InterPro" id="IPR050549">
    <property type="entry name" value="MFS_Trehalose_Transporter"/>
</dbReference>
<keyword evidence="3 5" id="KW-1133">Transmembrane helix</keyword>
<reference evidence="8" key="1">
    <citation type="submission" date="2025-08" db="UniProtKB">
        <authorList>
            <consortium name="RefSeq"/>
        </authorList>
    </citation>
    <scope>IDENTIFICATION</scope>
</reference>
<dbReference type="PANTHER" id="PTHR48021:SF1">
    <property type="entry name" value="GH07001P-RELATED"/>
    <property type="match status" value="1"/>
</dbReference>
<dbReference type="SUPFAM" id="SSF103473">
    <property type="entry name" value="MFS general substrate transporter"/>
    <property type="match status" value="1"/>
</dbReference>
<feature type="transmembrane region" description="Helical" evidence="5">
    <location>
        <begin position="268"/>
        <end position="288"/>
    </location>
</feature>
<feature type="transmembrane region" description="Helical" evidence="5">
    <location>
        <begin position="69"/>
        <end position="89"/>
    </location>
</feature>
<evidence type="ECO:0000256" key="3">
    <source>
        <dbReference type="ARBA" id="ARBA00022989"/>
    </source>
</evidence>
<dbReference type="Pfam" id="PF00083">
    <property type="entry name" value="Sugar_tr"/>
    <property type="match status" value="1"/>
</dbReference>
<dbReference type="PROSITE" id="PS00217">
    <property type="entry name" value="SUGAR_TRANSPORT_2"/>
    <property type="match status" value="1"/>
</dbReference>
<feature type="transmembrane region" description="Helical" evidence="5">
    <location>
        <begin position="387"/>
        <end position="413"/>
    </location>
</feature>
<dbReference type="InterPro" id="IPR005828">
    <property type="entry name" value="MFS_sugar_transport-like"/>
</dbReference>